<evidence type="ECO:0000313" key="3">
    <source>
        <dbReference type="EMBL" id="KAK5050357.1"/>
    </source>
</evidence>
<proteinExistence type="predicted"/>
<dbReference type="Pfam" id="PF14420">
    <property type="entry name" value="Clr5"/>
    <property type="match status" value="1"/>
</dbReference>
<dbReference type="GeneID" id="89971821"/>
<dbReference type="AlphaFoldDB" id="A0AAV9N6V6"/>
<protein>
    <recommendedName>
        <fullName evidence="2">Clr5 domain-containing protein</fullName>
    </recommendedName>
</protein>
<dbReference type="PANTHER" id="PTHR38788">
    <property type="entry name" value="CLR5 DOMAIN-CONTAINING PROTEIN"/>
    <property type="match status" value="1"/>
</dbReference>
<dbReference type="InterPro" id="IPR025676">
    <property type="entry name" value="Clr5_dom"/>
</dbReference>
<reference evidence="3 4" key="1">
    <citation type="submission" date="2023-08" db="EMBL/GenBank/DDBJ databases">
        <title>Black Yeasts Isolated from many extreme environments.</title>
        <authorList>
            <person name="Coleine C."/>
            <person name="Stajich J.E."/>
            <person name="Selbmann L."/>
        </authorList>
    </citation>
    <scope>NUCLEOTIDE SEQUENCE [LARGE SCALE GENOMIC DNA]</scope>
    <source>
        <strain evidence="3 4">CCFEE 5792</strain>
    </source>
</reference>
<dbReference type="EMBL" id="JAVRRD010000017">
    <property type="protein sequence ID" value="KAK5050357.1"/>
    <property type="molecule type" value="Genomic_DNA"/>
</dbReference>
<evidence type="ECO:0000259" key="2">
    <source>
        <dbReference type="Pfam" id="PF14420"/>
    </source>
</evidence>
<sequence length="398" mass="45653">MKSTSEPRSISKAKQSCPTYTAEQWLEHRDRITNLYVEEELTLKQVRTILEEDHQFPATERQIKRKIKEWNLDKNIKDEEMRMILQHKQFRNDNYGKDSIFYVRGRLVDYKKIQRFIQRKGSASLSVLPDRSLLSLPEDIICQTPTDETPPSFLKIDVQEFTTIVSHESGRERPEDNNNLITSTSSLNVTKQGETIEVDHVFLTDFWKSYWPNHTPGNDIRDFRFLDLPVQIPKSEDTLRLGRSQIRMRPRLAGQLTDDSDEDRLNKRKRLNTWDGDENSGFPPAMPREDPSLSRASESTTNVVTTESITEHGLGAVLSELQAIKGQQDTLNSMLSALGQKHNDLNKTAEKFNSAHVRHEKSVNAILIYLASAFGSSLTSGSIDPEMAFSDLKRNLPH</sequence>
<feature type="region of interest" description="Disordered" evidence="1">
    <location>
        <begin position="250"/>
        <end position="303"/>
    </location>
</feature>
<accession>A0AAV9N6V6</accession>
<name>A0AAV9N6V6_9EURO</name>
<organism evidence="3 4">
    <name type="scientific">Exophiala bonariae</name>
    <dbReference type="NCBI Taxonomy" id="1690606"/>
    <lineage>
        <taxon>Eukaryota</taxon>
        <taxon>Fungi</taxon>
        <taxon>Dikarya</taxon>
        <taxon>Ascomycota</taxon>
        <taxon>Pezizomycotina</taxon>
        <taxon>Eurotiomycetes</taxon>
        <taxon>Chaetothyriomycetidae</taxon>
        <taxon>Chaetothyriales</taxon>
        <taxon>Herpotrichiellaceae</taxon>
        <taxon>Exophiala</taxon>
    </lineage>
</organism>
<dbReference type="Proteomes" id="UP001358417">
    <property type="component" value="Unassembled WGS sequence"/>
</dbReference>
<gene>
    <name evidence="3" type="ORF">LTR84_003638</name>
</gene>
<comment type="caution">
    <text evidence="3">The sequence shown here is derived from an EMBL/GenBank/DDBJ whole genome shotgun (WGS) entry which is preliminary data.</text>
</comment>
<dbReference type="PANTHER" id="PTHR38788:SF3">
    <property type="entry name" value="CLR5 DOMAIN-CONTAINING PROTEIN"/>
    <property type="match status" value="1"/>
</dbReference>
<evidence type="ECO:0000256" key="1">
    <source>
        <dbReference type="SAM" id="MobiDB-lite"/>
    </source>
</evidence>
<keyword evidence="4" id="KW-1185">Reference proteome</keyword>
<feature type="domain" description="Clr5" evidence="2">
    <location>
        <begin position="22"/>
        <end position="74"/>
    </location>
</feature>
<dbReference type="RefSeq" id="XP_064704943.1">
    <property type="nucleotide sequence ID" value="XM_064847222.1"/>
</dbReference>
<evidence type="ECO:0000313" key="4">
    <source>
        <dbReference type="Proteomes" id="UP001358417"/>
    </source>
</evidence>